<dbReference type="EMBL" id="LGKP01000025">
    <property type="protein sequence ID" value="KPL85227.1"/>
    <property type="molecule type" value="Genomic_DNA"/>
</dbReference>
<reference evidence="1 2" key="1">
    <citation type="submission" date="2015-07" db="EMBL/GenBank/DDBJ databases">
        <title>Whole genome sequence of Herpetosiphon geysericola DSM 7119.</title>
        <authorList>
            <person name="Hemp J."/>
            <person name="Ward L.M."/>
            <person name="Pace L.A."/>
            <person name="Fischer W.W."/>
        </authorList>
    </citation>
    <scope>NUCLEOTIDE SEQUENCE [LARGE SCALE GENOMIC DNA]</scope>
    <source>
        <strain evidence="1 2">DSM 7119</strain>
    </source>
</reference>
<evidence type="ECO:0008006" key="3">
    <source>
        <dbReference type="Google" id="ProtNLM"/>
    </source>
</evidence>
<dbReference type="RefSeq" id="WP_054535505.1">
    <property type="nucleotide sequence ID" value="NZ_LGKP01000025.1"/>
</dbReference>
<protein>
    <recommendedName>
        <fullName evidence="3">Lipoprotein</fullName>
    </recommendedName>
</protein>
<proteinExistence type="predicted"/>
<comment type="caution">
    <text evidence="1">The sequence shown here is derived from an EMBL/GenBank/DDBJ whole genome shotgun (WGS) entry which is preliminary data.</text>
</comment>
<dbReference type="Proteomes" id="UP000050277">
    <property type="component" value="Unassembled WGS sequence"/>
</dbReference>
<dbReference type="STRING" id="70996.SE18_16185"/>
<accession>A0A0P6Y8B9</accession>
<dbReference type="AlphaFoldDB" id="A0A0P6Y8B9"/>
<dbReference type="PATRIC" id="fig|70996.4.peg.104"/>
<keyword evidence="2" id="KW-1185">Reference proteome</keyword>
<gene>
    <name evidence="1" type="ORF">SE18_16185</name>
</gene>
<evidence type="ECO:0000313" key="1">
    <source>
        <dbReference type="EMBL" id="KPL85227.1"/>
    </source>
</evidence>
<organism evidence="1 2">
    <name type="scientific">Herpetosiphon geysericola</name>
    <dbReference type="NCBI Taxonomy" id="70996"/>
    <lineage>
        <taxon>Bacteria</taxon>
        <taxon>Bacillati</taxon>
        <taxon>Chloroflexota</taxon>
        <taxon>Chloroflexia</taxon>
        <taxon>Herpetosiphonales</taxon>
        <taxon>Herpetosiphonaceae</taxon>
        <taxon>Herpetosiphon</taxon>
    </lineage>
</organism>
<sequence length="216" mass="24730">MQKLTKSWLGLSLCLLLTGCMLSYEKLTLQETIAQERIDVRFLAKGFTGDSMIVTMRGKVNKPTNVTIPHGILLSNRNKRQDLVAVRYKGKTQSIDAAKYRAVEEQFLNAEKKQTVHFVLEVYSINFDRDYIQAHDQFVINGMAEGDLKQFVDFLAAQKDGNDTAKQLAIWAITYNPTQEEVLEYYSNIRSEHFTIAEELMIDSGLNAEDYLLFDE</sequence>
<evidence type="ECO:0000313" key="2">
    <source>
        <dbReference type="Proteomes" id="UP000050277"/>
    </source>
</evidence>
<dbReference type="PROSITE" id="PS51257">
    <property type="entry name" value="PROKAR_LIPOPROTEIN"/>
    <property type="match status" value="1"/>
</dbReference>
<name>A0A0P6Y8B9_9CHLR</name>